<sequence>MEAVMRGILSLLPAKENEGSPRTSWLPWRQDSNGWSLPWPTIRTKLRIWINASMDSRAEMRSSIGRCKGSSTRWLNHGRPKGWHADMAKAAKRMKKWAGKNRQAKPPNSKPKDSRDNPWGRDNSCHGSSRRATNTPRESPYGHSGTRPTNFEGQRRGRRQIRWGRMLQAQPKPTQMAQWFSP</sequence>
<keyword evidence="3" id="KW-1185">Reference proteome</keyword>
<organism evidence="2 3">
    <name type="scientific">Actinidia chinensis var. chinensis</name>
    <name type="common">Chinese soft-hair kiwi</name>
    <dbReference type="NCBI Taxonomy" id="1590841"/>
    <lineage>
        <taxon>Eukaryota</taxon>
        <taxon>Viridiplantae</taxon>
        <taxon>Streptophyta</taxon>
        <taxon>Embryophyta</taxon>
        <taxon>Tracheophyta</taxon>
        <taxon>Spermatophyta</taxon>
        <taxon>Magnoliopsida</taxon>
        <taxon>eudicotyledons</taxon>
        <taxon>Gunneridae</taxon>
        <taxon>Pentapetalae</taxon>
        <taxon>asterids</taxon>
        <taxon>Ericales</taxon>
        <taxon>Actinidiaceae</taxon>
        <taxon>Actinidia</taxon>
    </lineage>
</organism>
<dbReference type="Gramene" id="PSS35204">
    <property type="protein sequence ID" value="PSS35204"/>
    <property type="gene ID" value="CEY00_Acc02403"/>
</dbReference>
<feature type="compositionally biased region" description="Polar residues" evidence="1">
    <location>
        <begin position="125"/>
        <end position="137"/>
    </location>
</feature>
<gene>
    <name evidence="2" type="ORF">CEY00_Acc02403</name>
</gene>
<accession>A0A2R6RYT9</accession>
<reference evidence="2 3" key="1">
    <citation type="submission" date="2017-07" db="EMBL/GenBank/DDBJ databases">
        <title>An improved, manually edited Actinidia chinensis var. chinensis (kiwifruit) genome highlights the challenges associated with draft genomes and gene prediction in plants.</title>
        <authorList>
            <person name="Pilkington S."/>
            <person name="Crowhurst R."/>
            <person name="Hilario E."/>
            <person name="Nardozza S."/>
            <person name="Fraser L."/>
            <person name="Peng Y."/>
            <person name="Gunaseelan K."/>
            <person name="Simpson R."/>
            <person name="Tahir J."/>
            <person name="Deroles S."/>
            <person name="Templeton K."/>
            <person name="Luo Z."/>
            <person name="Davy M."/>
            <person name="Cheng C."/>
            <person name="Mcneilage M."/>
            <person name="Scaglione D."/>
            <person name="Liu Y."/>
            <person name="Zhang Q."/>
            <person name="Datson P."/>
            <person name="De Silva N."/>
            <person name="Gardiner S."/>
            <person name="Bassett H."/>
            <person name="Chagne D."/>
            <person name="Mccallum J."/>
            <person name="Dzierzon H."/>
            <person name="Deng C."/>
            <person name="Wang Y.-Y."/>
            <person name="Barron N."/>
            <person name="Manako K."/>
            <person name="Bowen J."/>
            <person name="Foster T."/>
            <person name="Erridge Z."/>
            <person name="Tiffin H."/>
            <person name="Waite C."/>
            <person name="Davies K."/>
            <person name="Grierson E."/>
            <person name="Laing W."/>
            <person name="Kirk R."/>
            <person name="Chen X."/>
            <person name="Wood M."/>
            <person name="Montefiori M."/>
            <person name="Brummell D."/>
            <person name="Schwinn K."/>
            <person name="Catanach A."/>
            <person name="Fullerton C."/>
            <person name="Li D."/>
            <person name="Meiyalaghan S."/>
            <person name="Nieuwenhuizen N."/>
            <person name="Read N."/>
            <person name="Prakash R."/>
            <person name="Hunter D."/>
            <person name="Zhang H."/>
            <person name="Mckenzie M."/>
            <person name="Knabel M."/>
            <person name="Harris A."/>
            <person name="Allan A."/>
            <person name="Chen A."/>
            <person name="Janssen B."/>
            <person name="Plunkett B."/>
            <person name="Dwamena C."/>
            <person name="Voogd C."/>
            <person name="Leif D."/>
            <person name="Lafferty D."/>
            <person name="Souleyre E."/>
            <person name="Varkonyi-Gasic E."/>
            <person name="Gambi F."/>
            <person name="Hanley J."/>
            <person name="Yao J.-L."/>
            <person name="Cheung J."/>
            <person name="David K."/>
            <person name="Warren B."/>
            <person name="Marsh K."/>
            <person name="Snowden K."/>
            <person name="Lin-Wang K."/>
            <person name="Brian L."/>
            <person name="Martinez-Sanchez M."/>
            <person name="Wang M."/>
            <person name="Ileperuma N."/>
            <person name="Macnee N."/>
            <person name="Campin R."/>
            <person name="Mcatee P."/>
            <person name="Drummond R."/>
            <person name="Espley R."/>
            <person name="Ireland H."/>
            <person name="Wu R."/>
            <person name="Atkinson R."/>
            <person name="Karunairetnam S."/>
            <person name="Bulley S."/>
            <person name="Chunkath S."/>
            <person name="Hanley Z."/>
            <person name="Storey R."/>
            <person name="Thrimawithana A."/>
            <person name="Thomson S."/>
            <person name="David C."/>
            <person name="Testolin R."/>
        </authorList>
    </citation>
    <scope>NUCLEOTIDE SEQUENCE [LARGE SCALE GENOMIC DNA]</scope>
    <source>
        <strain evidence="3">cv. Red5</strain>
        <tissue evidence="2">Young leaf</tissue>
    </source>
</reference>
<feature type="compositionally biased region" description="Polar residues" evidence="1">
    <location>
        <begin position="171"/>
        <end position="182"/>
    </location>
</feature>
<evidence type="ECO:0000313" key="3">
    <source>
        <dbReference type="Proteomes" id="UP000241394"/>
    </source>
</evidence>
<dbReference type="InParanoid" id="A0A2R6RYT9"/>
<dbReference type="Proteomes" id="UP000241394">
    <property type="component" value="Chromosome LG2"/>
</dbReference>
<name>A0A2R6RYT9_ACTCC</name>
<evidence type="ECO:0000313" key="2">
    <source>
        <dbReference type="EMBL" id="PSS35204.1"/>
    </source>
</evidence>
<dbReference type="AlphaFoldDB" id="A0A2R6RYT9"/>
<feature type="compositionally biased region" description="Basic and acidic residues" evidence="1">
    <location>
        <begin position="110"/>
        <end position="119"/>
    </location>
</feature>
<evidence type="ECO:0000256" key="1">
    <source>
        <dbReference type="SAM" id="MobiDB-lite"/>
    </source>
</evidence>
<dbReference type="EMBL" id="NKQK01000002">
    <property type="protein sequence ID" value="PSS35204.1"/>
    <property type="molecule type" value="Genomic_DNA"/>
</dbReference>
<keyword evidence="2" id="KW-0808">Transferase</keyword>
<dbReference type="OrthoDB" id="1939491at2759"/>
<dbReference type="GO" id="GO:0016740">
    <property type="term" value="F:transferase activity"/>
    <property type="evidence" value="ECO:0007669"/>
    <property type="project" value="UniProtKB-KW"/>
</dbReference>
<comment type="caution">
    <text evidence="2">The sequence shown here is derived from an EMBL/GenBank/DDBJ whole genome shotgun (WGS) entry which is preliminary data.</text>
</comment>
<feature type="region of interest" description="Disordered" evidence="1">
    <location>
        <begin position="70"/>
        <end position="182"/>
    </location>
</feature>
<reference evidence="3" key="2">
    <citation type="journal article" date="2018" name="BMC Genomics">
        <title>A manually annotated Actinidia chinensis var. chinensis (kiwifruit) genome highlights the challenges associated with draft genomes and gene prediction in plants.</title>
        <authorList>
            <person name="Pilkington S.M."/>
            <person name="Crowhurst R."/>
            <person name="Hilario E."/>
            <person name="Nardozza S."/>
            <person name="Fraser L."/>
            <person name="Peng Y."/>
            <person name="Gunaseelan K."/>
            <person name="Simpson R."/>
            <person name="Tahir J."/>
            <person name="Deroles S.C."/>
            <person name="Templeton K."/>
            <person name="Luo Z."/>
            <person name="Davy M."/>
            <person name="Cheng C."/>
            <person name="McNeilage M."/>
            <person name="Scaglione D."/>
            <person name="Liu Y."/>
            <person name="Zhang Q."/>
            <person name="Datson P."/>
            <person name="De Silva N."/>
            <person name="Gardiner S.E."/>
            <person name="Bassett H."/>
            <person name="Chagne D."/>
            <person name="McCallum J."/>
            <person name="Dzierzon H."/>
            <person name="Deng C."/>
            <person name="Wang Y.Y."/>
            <person name="Barron L."/>
            <person name="Manako K."/>
            <person name="Bowen J."/>
            <person name="Foster T.M."/>
            <person name="Erridge Z.A."/>
            <person name="Tiffin H."/>
            <person name="Waite C.N."/>
            <person name="Davies K.M."/>
            <person name="Grierson E.P."/>
            <person name="Laing W.A."/>
            <person name="Kirk R."/>
            <person name="Chen X."/>
            <person name="Wood M."/>
            <person name="Montefiori M."/>
            <person name="Brummell D.A."/>
            <person name="Schwinn K.E."/>
            <person name="Catanach A."/>
            <person name="Fullerton C."/>
            <person name="Li D."/>
            <person name="Meiyalaghan S."/>
            <person name="Nieuwenhuizen N."/>
            <person name="Read N."/>
            <person name="Prakash R."/>
            <person name="Hunter D."/>
            <person name="Zhang H."/>
            <person name="McKenzie M."/>
            <person name="Knabel M."/>
            <person name="Harris A."/>
            <person name="Allan A.C."/>
            <person name="Gleave A."/>
            <person name="Chen A."/>
            <person name="Janssen B.J."/>
            <person name="Plunkett B."/>
            <person name="Ampomah-Dwamena C."/>
            <person name="Voogd C."/>
            <person name="Leif D."/>
            <person name="Lafferty D."/>
            <person name="Souleyre E.J.F."/>
            <person name="Varkonyi-Gasic E."/>
            <person name="Gambi F."/>
            <person name="Hanley J."/>
            <person name="Yao J.L."/>
            <person name="Cheung J."/>
            <person name="David K.M."/>
            <person name="Warren B."/>
            <person name="Marsh K."/>
            <person name="Snowden K.C."/>
            <person name="Lin-Wang K."/>
            <person name="Brian L."/>
            <person name="Martinez-Sanchez M."/>
            <person name="Wang M."/>
            <person name="Ileperuma N."/>
            <person name="Macnee N."/>
            <person name="Campin R."/>
            <person name="McAtee P."/>
            <person name="Drummond R.S.M."/>
            <person name="Espley R.V."/>
            <person name="Ireland H.S."/>
            <person name="Wu R."/>
            <person name="Atkinson R.G."/>
            <person name="Karunairetnam S."/>
            <person name="Bulley S."/>
            <person name="Chunkath S."/>
            <person name="Hanley Z."/>
            <person name="Storey R."/>
            <person name="Thrimawithana A.H."/>
            <person name="Thomson S."/>
            <person name="David C."/>
            <person name="Testolin R."/>
            <person name="Huang H."/>
            <person name="Hellens R.P."/>
            <person name="Schaffer R.J."/>
        </authorList>
    </citation>
    <scope>NUCLEOTIDE SEQUENCE [LARGE SCALE GENOMIC DNA]</scope>
    <source>
        <strain evidence="3">cv. Red5</strain>
    </source>
</reference>
<feature type="compositionally biased region" description="Basic residues" evidence="1">
    <location>
        <begin position="90"/>
        <end position="103"/>
    </location>
</feature>
<keyword evidence="2" id="KW-0670">Pyruvate</keyword>
<proteinExistence type="predicted"/>
<protein>
    <submittedName>
        <fullName evidence="2">Dihydrolipoyllysine-residue acetyltransferase component 5 of pyruvate dehydrogenase</fullName>
    </submittedName>
</protein>